<gene>
    <name evidence="3" type="ORF">CYMTET_9578</name>
</gene>
<reference evidence="3 4" key="1">
    <citation type="journal article" date="2015" name="Genome Biol. Evol.">
        <title>Comparative Genomics of a Bacterivorous Green Alga Reveals Evolutionary Causalities and Consequences of Phago-Mixotrophic Mode of Nutrition.</title>
        <authorList>
            <person name="Burns J.A."/>
            <person name="Paasch A."/>
            <person name="Narechania A."/>
            <person name="Kim E."/>
        </authorList>
    </citation>
    <scope>NUCLEOTIDE SEQUENCE [LARGE SCALE GENOMIC DNA]</scope>
    <source>
        <strain evidence="3 4">PLY_AMNH</strain>
    </source>
</reference>
<keyword evidence="4" id="KW-1185">Reference proteome</keyword>
<dbReference type="InterPro" id="IPR016187">
    <property type="entry name" value="CTDL_fold"/>
</dbReference>
<dbReference type="GO" id="GO:0005783">
    <property type="term" value="C:endoplasmic reticulum"/>
    <property type="evidence" value="ECO:0007669"/>
    <property type="project" value="TreeGrafter"/>
</dbReference>
<dbReference type="InterPro" id="IPR042095">
    <property type="entry name" value="SUMF_sf"/>
</dbReference>
<evidence type="ECO:0000259" key="2">
    <source>
        <dbReference type="Pfam" id="PF03781"/>
    </source>
</evidence>
<comment type="caution">
    <text evidence="3">The sequence shown here is derived from an EMBL/GenBank/DDBJ whole genome shotgun (WGS) entry which is preliminary data.</text>
</comment>
<dbReference type="AlphaFoldDB" id="A0AAE0GR14"/>
<proteinExistence type="predicted"/>
<feature type="chain" id="PRO_5042242737" description="Sulfatase-modifying factor enzyme-like domain-containing protein" evidence="1">
    <location>
        <begin position="24"/>
        <end position="264"/>
    </location>
</feature>
<sequence length="264" mass="29852">MGCSLRSYIFLVFVVSFFSLCSGEDGDVVEVKSGVYSVGADDEELVKKGWSQSGDTVRVKRFSIDKFPVTNFRFRAFVRATKYKTEAEDFGWSFVFSRALSAEMNNASEHIQDAPWWKAVQGAYWRQPEGKGSSITQVLQYPVVHVSKRDAEAFCKWEGKRLATEHEWEVAARGGYEDGELPWAKDMEQSAKHSSHLNSWHGRFPDGEELVDGFMRTSPVDAFPPQNSLGLHDMLGNVWEWTSSTMKGVCLFSRILYRCPGGSE</sequence>
<accession>A0AAE0GR14</accession>
<dbReference type="PANTHER" id="PTHR23150">
    <property type="entry name" value="SULFATASE MODIFYING FACTOR 1, 2"/>
    <property type="match status" value="1"/>
</dbReference>
<evidence type="ECO:0000313" key="3">
    <source>
        <dbReference type="EMBL" id="KAK3282697.1"/>
    </source>
</evidence>
<evidence type="ECO:0000256" key="1">
    <source>
        <dbReference type="SAM" id="SignalP"/>
    </source>
</evidence>
<protein>
    <recommendedName>
        <fullName evidence="2">Sulfatase-modifying factor enzyme-like domain-containing protein</fullName>
    </recommendedName>
</protein>
<dbReference type="PANTHER" id="PTHR23150:SF33">
    <property type="entry name" value="INACTIVE C-ALPHA-FORMYLGLYCINE-GENERATING ENZYME 2"/>
    <property type="match status" value="1"/>
</dbReference>
<dbReference type="EMBL" id="LGRX02003194">
    <property type="protein sequence ID" value="KAK3282697.1"/>
    <property type="molecule type" value="Genomic_DNA"/>
</dbReference>
<dbReference type="SUPFAM" id="SSF56436">
    <property type="entry name" value="C-type lectin-like"/>
    <property type="match status" value="1"/>
</dbReference>
<dbReference type="Gene3D" id="3.90.1580.10">
    <property type="entry name" value="paralog of FGE (formylglycine-generating enzyme)"/>
    <property type="match status" value="1"/>
</dbReference>
<dbReference type="Proteomes" id="UP001190700">
    <property type="component" value="Unassembled WGS sequence"/>
</dbReference>
<feature type="signal peptide" evidence="1">
    <location>
        <begin position="1"/>
        <end position="23"/>
    </location>
</feature>
<keyword evidence="1" id="KW-0732">Signal</keyword>
<name>A0AAE0GR14_9CHLO</name>
<feature type="domain" description="Sulfatase-modifying factor enzyme-like" evidence="2">
    <location>
        <begin position="27"/>
        <end position="247"/>
    </location>
</feature>
<dbReference type="InterPro" id="IPR005532">
    <property type="entry name" value="SUMF_dom"/>
</dbReference>
<dbReference type="Pfam" id="PF03781">
    <property type="entry name" value="FGE-sulfatase"/>
    <property type="match status" value="1"/>
</dbReference>
<evidence type="ECO:0000313" key="4">
    <source>
        <dbReference type="Proteomes" id="UP001190700"/>
    </source>
</evidence>
<dbReference type="InterPro" id="IPR051043">
    <property type="entry name" value="Sulfatase_Mod_Factor_Kinase"/>
</dbReference>
<organism evidence="3 4">
    <name type="scientific">Cymbomonas tetramitiformis</name>
    <dbReference type="NCBI Taxonomy" id="36881"/>
    <lineage>
        <taxon>Eukaryota</taxon>
        <taxon>Viridiplantae</taxon>
        <taxon>Chlorophyta</taxon>
        <taxon>Pyramimonadophyceae</taxon>
        <taxon>Pyramimonadales</taxon>
        <taxon>Pyramimonadaceae</taxon>
        <taxon>Cymbomonas</taxon>
    </lineage>
</organism>